<organism evidence="3 4">
    <name type="scientific">Candidatus Wolfebacteria bacterium GW2011_GWB1_41_12</name>
    <dbReference type="NCBI Taxonomy" id="1619006"/>
    <lineage>
        <taxon>Bacteria</taxon>
        <taxon>Candidatus Wolfeibacteriota</taxon>
    </lineage>
</organism>
<evidence type="ECO:0000256" key="2">
    <source>
        <dbReference type="SAM" id="Phobius"/>
    </source>
</evidence>
<feature type="transmembrane region" description="Helical" evidence="2">
    <location>
        <begin position="114"/>
        <end position="136"/>
    </location>
</feature>
<evidence type="ECO:0000313" key="3">
    <source>
        <dbReference type="EMBL" id="KKR89253.1"/>
    </source>
</evidence>
<evidence type="ECO:0000313" key="4">
    <source>
        <dbReference type="Proteomes" id="UP000033918"/>
    </source>
</evidence>
<keyword evidence="2" id="KW-1133">Transmembrane helix</keyword>
<dbReference type="Proteomes" id="UP000033918">
    <property type="component" value="Unassembled WGS sequence"/>
</dbReference>
<gene>
    <name evidence="3" type="ORF">UU38_C0001G0155</name>
</gene>
<proteinExistence type="predicted"/>
<name>A0A0G0UKD8_9BACT</name>
<evidence type="ECO:0000256" key="1">
    <source>
        <dbReference type="SAM" id="MobiDB-lite"/>
    </source>
</evidence>
<accession>A0A0G0UKD8</accession>
<keyword evidence="2" id="KW-0812">Transmembrane</keyword>
<feature type="region of interest" description="Disordered" evidence="1">
    <location>
        <begin position="49"/>
        <end position="87"/>
    </location>
</feature>
<sequence>MDAGLTQCSASVILRLRMTEQQNSENKNPISSPPSLDVEIRTMETDIESVKASGGDLTNPQFIRLGESPMEPIKSPEEPKTNLDIPGYTGPEKAIFSPAPTVDSKDSQSPAIKIILMIIAIFIAAAAIGFLSYYLASRIF</sequence>
<protein>
    <submittedName>
        <fullName evidence="3">Uncharacterized protein</fullName>
    </submittedName>
</protein>
<dbReference type="EMBL" id="LCAK01000001">
    <property type="protein sequence ID" value="KKR89253.1"/>
    <property type="molecule type" value="Genomic_DNA"/>
</dbReference>
<comment type="caution">
    <text evidence="3">The sequence shown here is derived from an EMBL/GenBank/DDBJ whole genome shotgun (WGS) entry which is preliminary data.</text>
</comment>
<dbReference type="AlphaFoldDB" id="A0A0G0UKD8"/>
<reference evidence="3 4" key="1">
    <citation type="journal article" date="2015" name="Nature">
        <title>rRNA introns, odd ribosomes, and small enigmatic genomes across a large radiation of phyla.</title>
        <authorList>
            <person name="Brown C.T."/>
            <person name="Hug L.A."/>
            <person name="Thomas B.C."/>
            <person name="Sharon I."/>
            <person name="Castelle C.J."/>
            <person name="Singh A."/>
            <person name="Wilkins M.J."/>
            <person name="Williams K.H."/>
            <person name="Banfield J.F."/>
        </authorList>
    </citation>
    <scope>NUCLEOTIDE SEQUENCE [LARGE SCALE GENOMIC DNA]</scope>
</reference>
<keyword evidence="2" id="KW-0472">Membrane</keyword>